<feature type="transmembrane region" description="Helical" evidence="2">
    <location>
        <begin position="76"/>
        <end position="107"/>
    </location>
</feature>
<evidence type="ECO:0000313" key="4">
    <source>
        <dbReference type="Proteomes" id="UP000017819"/>
    </source>
</evidence>
<accession>V4RP80</accession>
<dbReference type="EMBL" id="AWXZ01000008">
    <property type="protein sequence ID" value="ESR27079.1"/>
    <property type="molecule type" value="Genomic_DNA"/>
</dbReference>
<keyword evidence="2" id="KW-0812">Transmembrane</keyword>
<reference evidence="3 4" key="1">
    <citation type="journal article" date="2014" name="Genome Announc.">
        <title>Draft Genome Sequence of Lutibaculum baratangense Strain AMV1T, Isolated from a Mud Volcano in Andamans, India.</title>
        <authorList>
            <person name="Singh A."/>
            <person name="Sreenivas A."/>
            <person name="Sathyanarayana Reddy G."/>
            <person name="Pinnaka A.K."/>
            <person name="Shivaji S."/>
        </authorList>
    </citation>
    <scope>NUCLEOTIDE SEQUENCE [LARGE SCALE GENOMIC DNA]</scope>
    <source>
        <strain evidence="3 4">AMV1</strain>
    </source>
</reference>
<evidence type="ECO:0008006" key="5">
    <source>
        <dbReference type="Google" id="ProtNLM"/>
    </source>
</evidence>
<feature type="region of interest" description="Disordered" evidence="1">
    <location>
        <begin position="1"/>
        <end position="20"/>
    </location>
</feature>
<evidence type="ECO:0000313" key="3">
    <source>
        <dbReference type="EMBL" id="ESR27079.1"/>
    </source>
</evidence>
<protein>
    <recommendedName>
        <fullName evidence="5">Transmembrane protein</fullName>
    </recommendedName>
</protein>
<dbReference type="RefSeq" id="WP_023430499.1">
    <property type="nucleotide sequence ID" value="NZ_AWXZ01000008.1"/>
</dbReference>
<gene>
    <name evidence="3" type="ORF">N177_0347</name>
</gene>
<keyword evidence="4" id="KW-1185">Reference proteome</keyword>
<proteinExistence type="predicted"/>
<feature type="transmembrane region" description="Helical" evidence="2">
    <location>
        <begin position="30"/>
        <end position="56"/>
    </location>
</feature>
<evidence type="ECO:0000256" key="1">
    <source>
        <dbReference type="SAM" id="MobiDB-lite"/>
    </source>
</evidence>
<name>V4RP80_9HYPH</name>
<dbReference type="STRING" id="631454.N177_0347"/>
<dbReference type="eggNOG" id="COG3671">
    <property type="taxonomic scope" value="Bacteria"/>
</dbReference>
<comment type="caution">
    <text evidence="3">The sequence shown here is derived from an EMBL/GenBank/DDBJ whole genome shotgun (WGS) entry which is preliminary data.</text>
</comment>
<dbReference type="AlphaFoldDB" id="V4RP80"/>
<evidence type="ECO:0000256" key="2">
    <source>
        <dbReference type="SAM" id="Phobius"/>
    </source>
</evidence>
<sequence>MSETNRNGTGGPAGDVSDAISGRDPQKSAFLIYILYLVGIAIPILPLVAVVLAYLFRGNASGWLQTHYVYLIRTFWIGLLYSILSIVLMVVLIGWLVSIAVVVWLVVRCVKGMQHLSKREAVPDPQTWLV</sequence>
<keyword evidence="2" id="KW-0472">Membrane</keyword>
<organism evidence="3 4">
    <name type="scientific">Lutibaculum baratangense AMV1</name>
    <dbReference type="NCBI Taxonomy" id="631454"/>
    <lineage>
        <taxon>Bacteria</taxon>
        <taxon>Pseudomonadati</taxon>
        <taxon>Pseudomonadota</taxon>
        <taxon>Alphaproteobacteria</taxon>
        <taxon>Hyphomicrobiales</taxon>
        <taxon>Tepidamorphaceae</taxon>
        <taxon>Lutibaculum</taxon>
    </lineage>
</organism>
<keyword evidence="2" id="KW-1133">Transmembrane helix</keyword>
<dbReference type="Proteomes" id="UP000017819">
    <property type="component" value="Unassembled WGS sequence"/>
</dbReference>